<dbReference type="InterPro" id="IPR028146">
    <property type="entry name" value="PRKCSH_N"/>
</dbReference>
<keyword evidence="9" id="KW-0472">Membrane</keyword>
<gene>
    <name evidence="12" type="ORF">NEZAVI_LOCUS4670</name>
</gene>
<accession>A0A9P0H061</accession>
<keyword evidence="9" id="KW-1133">Transmembrane helix</keyword>
<dbReference type="AlphaFoldDB" id="A0A9P0H061"/>
<keyword evidence="3" id="KW-0256">Endoplasmic reticulum</keyword>
<evidence type="ECO:0000259" key="11">
    <source>
        <dbReference type="PROSITE" id="PS51914"/>
    </source>
</evidence>
<evidence type="ECO:0000256" key="7">
    <source>
        <dbReference type="SAM" id="Coils"/>
    </source>
</evidence>
<evidence type="ECO:0000256" key="2">
    <source>
        <dbReference type="ARBA" id="ARBA00022729"/>
    </source>
</evidence>
<evidence type="ECO:0000259" key="10">
    <source>
        <dbReference type="PROSITE" id="PS50222"/>
    </source>
</evidence>
<dbReference type="OrthoDB" id="28322at2759"/>
<evidence type="ECO:0000256" key="4">
    <source>
        <dbReference type="ARBA" id="ARBA00022837"/>
    </source>
</evidence>
<reference evidence="12" key="1">
    <citation type="submission" date="2022-01" db="EMBL/GenBank/DDBJ databases">
        <authorList>
            <person name="King R."/>
        </authorList>
    </citation>
    <scope>NUCLEOTIDE SEQUENCE</scope>
</reference>
<dbReference type="SUPFAM" id="SSF57424">
    <property type="entry name" value="LDL receptor-like module"/>
    <property type="match status" value="1"/>
</dbReference>
<organism evidence="12 13">
    <name type="scientific">Nezara viridula</name>
    <name type="common">Southern green stink bug</name>
    <name type="synonym">Cimex viridulus</name>
    <dbReference type="NCBI Taxonomy" id="85310"/>
    <lineage>
        <taxon>Eukaryota</taxon>
        <taxon>Metazoa</taxon>
        <taxon>Ecdysozoa</taxon>
        <taxon>Arthropoda</taxon>
        <taxon>Hexapoda</taxon>
        <taxon>Insecta</taxon>
        <taxon>Pterygota</taxon>
        <taxon>Neoptera</taxon>
        <taxon>Paraneoptera</taxon>
        <taxon>Hemiptera</taxon>
        <taxon>Heteroptera</taxon>
        <taxon>Panheteroptera</taxon>
        <taxon>Pentatomomorpha</taxon>
        <taxon>Pentatomoidea</taxon>
        <taxon>Pentatomidae</taxon>
        <taxon>Pentatominae</taxon>
        <taxon>Nezara</taxon>
    </lineage>
</organism>
<dbReference type="GO" id="GO:0005509">
    <property type="term" value="F:calcium ion binding"/>
    <property type="evidence" value="ECO:0007669"/>
    <property type="project" value="InterPro"/>
</dbReference>
<dbReference type="Pfam" id="PF12999">
    <property type="entry name" value="PRKCSH-like"/>
    <property type="match status" value="1"/>
</dbReference>
<name>A0A9P0H061_NEZVI</name>
<dbReference type="SUPFAM" id="SSF50911">
    <property type="entry name" value="Mannose 6-phosphate receptor domain"/>
    <property type="match status" value="1"/>
</dbReference>
<dbReference type="PROSITE" id="PS00018">
    <property type="entry name" value="EF_HAND_1"/>
    <property type="match status" value="1"/>
</dbReference>
<dbReference type="GO" id="GO:0017177">
    <property type="term" value="C:glucosidase II complex"/>
    <property type="evidence" value="ECO:0007669"/>
    <property type="project" value="TreeGrafter"/>
</dbReference>
<dbReference type="PROSITE" id="PS51914">
    <property type="entry name" value="MRH"/>
    <property type="match status" value="1"/>
</dbReference>
<dbReference type="InterPro" id="IPR018247">
    <property type="entry name" value="EF_Hand_1_Ca_BS"/>
</dbReference>
<evidence type="ECO:0000256" key="3">
    <source>
        <dbReference type="ARBA" id="ARBA00022824"/>
    </source>
</evidence>
<dbReference type="InterPro" id="IPR009011">
    <property type="entry name" value="Man6P_isomerase_rcpt-bd_dom_sf"/>
</dbReference>
<dbReference type="PROSITE" id="PS50222">
    <property type="entry name" value="EF_HAND_2"/>
    <property type="match status" value="1"/>
</dbReference>
<dbReference type="CDD" id="cd00112">
    <property type="entry name" value="LDLa"/>
    <property type="match status" value="1"/>
</dbReference>
<dbReference type="InterPro" id="IPR002048">
    <property type="entry name" value="EF_hand_dom"/>
</dbReference>
<dbReference type="InterPro" id="IPR039794">
    <property type="entry name" value="Gtb1-like"/>
</dbReference>
<dbReference type="PROSITE" id="PS50068">
    <property type="entry name" value="LDLRA_2"/>
    <property type="match status" value="1"/>
</dbReference>
<comment type="caution">
    <text evidence="6">Lacks conserved residue(s) required for the propagation of feature annotation.</text>
</comment>
<dbReference type="PANTHER" id="PTHR12630">
    <property type="entry name" value="N-LINKED OLIGOSACCHARIDE PROCESSING"/>
    <property type="match status" value="1"/>
</dbReference>
<feature type="region of interest" description="Disordered" evidence="8">
    <location>
        <begin position="315"/>
        <end position="353"/>
    </location>
</feature>
<dbReference type="PANTHER" id="PTHR12630:SF1">
    <property type="entry name" value="GLUCOSIDASE 2 SUBUNIT BETA"/>
    <property type="match status" value="1"/>
</dbReference>
<proteinExistence type="predicted"/>
<dbReference type="Pfam" id="PF13015">
    <property type="entry name" value="PRKCSH_1"/>
    <property type="match status" value="1"/>
</dbReference>
<feature type="transmembrane region" description="Helical" evidence="9">
    <location>
        <begin position="7"/>
        <end position="25"/>
    </location>
</feature>
<dbReference type="EMBL" id="OV725078">
    <property type="protein sequence ID" value="CAH1394124.1"/>
    <property type="molecule type" value="Genomic_DNA"/>
</dbReference>
<dbReference type="InterPro" id="IPR002172">
    <property type="entry name" value="LDrepeatLR_classA_rpt"/>
</dbReference>
<dbReference type="SUPFAM" id="SSF47473">
    <property type="entry name" value="EF-hand"/>
    <property type="match status" value="1"/>
</dbReference>
<keyword evidence="4" id="KW-0106">Calcium</keyword>
<evidence type="ECO:0000256" key="6">
    <source>
        <dbReference type="PROSITE-ProRule" id="PRU00124"/>
    </source>
</evidence>
<feature type="compositionally biased region" description="Acidic residues" evidence="8">
    <location>
        <begin position="320"/>
        <end position="340"/>
    </location>
</feature>
<protein>
    <recommendedName>
        <fullName evidence="1">Glucosidase 2 subunit beta</fullName>
    </recommendedName>
</protein>
<keyword evidence="2" id="KW-0732">Signal</keyword>
<keyword evidence="5" id="KW-1015">Disulfide bond</keyword>
<feature type="coiled-coil region" evidence="7">
    <location>
        <begin position="366"/>
        <end position="393"/>
    </location>
</feature>
<feature type="domain" description="MRH" evidence="11">
    <location>
        <begin position="409"/>
        <end position="507"/>
    </location>
</feature>
<evidence type="ECO:0000256" key="8">
    <source>
        <dbReference type="SAM" id="MobiDB-lite"/>
    </source>
</evidence>
<dbReference type="InterPro" id="IPR036055">
    <property type="entry name" value="LDL_receptor-like_sf"/>
</dbReference>
<evidence type="ECO:0000256" key="1">
    <source>
        <dbReference type="ARBA" id="ARBA00022387"/>
    </source>
</evidence>
<dbReference type="InterPro" id="IPR011992">
    <property type="entry name" value="EF-hand-dom_pair"/>
</dbReference>
<feature type="coiled-coil region" evidence="7">
    <location>
        <begin position="146"/>
        <end position="224"/>
    </location>
</feature>
<evidence type="ECO:0000313" key="12">
    <source>
        <dbReference type="EMBL" id="CAH1394124.1"/>
    </source>
</evidence>
<evidence type="ECO:0000313" key="13">
    <source>
        <dbReference type="Proteomes" id="UP001152798"/>
    </source>
</evidence>
<evidence type="ECO:0000256" key="9">
    <source>
        <dbReference type="SAM" id="Phobius"/>
    </source>
</evidence>
<feature type="domain" description="EF-hand" evidence="10">
    <location>
        <begin position="213"/>
        <end position="248"/>
    </location>
</feature>
<dbReference type="InterPro" id="IPR036607">
    <property type="entry name" value="PRKCSH"/>
</dbReference>
<sequence length="518" mass="58618">MLNLSKFVFIFNVIAFGICTILRGVPIHRLPLYDPSKDFHCFDGSISIPFTHVNDDFCDCIDGSDEPGTSACPNGTFHCENKGYVPEYIPSSRVNDGYCDCCDASDEYLTNKCGDICDILGLEARRAAERYAQMLSHGSNMRLLMIAAGKRIVQEKQERLGTLENEKGEAIKVKDEKEALKKAAEEQESVAVGAFNAKEEEIRALKAQEEKEKEEKEVRSLFDNFDSDKDGRLQIGEIRTRVLFDQNKDGDVSDDEVKFFFDTFEEINQDDFLEIVWPKLKPIYLLDKVKFIPPQQEEHKGNDNTLEDDETASIEKHDDLDADNSDEHDVGEEEEEEELSHDDFKSNTGNAQPQYDEATAKIVEDANLARSECDKALRIYQDIEREITQLKESLSKDYGSEDEFAPLDGQCFSLTDRDYIYKICPFDQVTQAAKSGSSETRLGTWAGWLDQDYTVMLYDKGQSCWNGPQRSAKVNITCGLENEVLSAHEPNKCEYVLEFQTPAACRIPGSSGELHDEL</sequence>
<dbReference type="InterPro" id="IPR044865">
    <property type="entry name" value="MRH_dom"/>
</dbReference>
<keyword evidence="13" id="KW-1185">Reference proteome</keyword>
<dbReference type="Gene3D" id="2.70.130.10">
    <property type="entry name" value="Mannose-6-phosphate receptor binding domain"/>
    <property type="match status" value="1"/>
</dbReference>
<keyword evidence="7" id="KW-0175">Coiled coil</keyword>
<evidence type="ECO:0000256" key="5">
    <source>
        <dbReference type="ARBA" id="ARBA00023157"/>
    </source>
</evidence>
<dbReference type="Gene3D" id="1.10.238.10">
    <property type="entry name" value="EF-hand"/>
    <property type="match status" value="1"/>
</dbReference>
<dbReference type="Proteomes" id="UP001152798">
    <property type="component" value="Chromosome 2"/>
</dbReference>
<dbReference type="GO" id="GO:0006491">
    <property type="term" value="P:N-glycan processing"/>
    <property type="evidence" value="ECO:0007669"/>
    <property type="project" value="TreeGrafter"/>
</dbReference>
<keyword evidence="9" id="KW-0812">Transmembrane</keyword>
<dbReference type="Gene3D" id="4.10.400.10">
    <property type="entry name" value="Low-density Lipoprotein Receptor"/>
    <property type="match status" value="1"/>
</dbReference>